<feature type="transmembrane region" description="Helical" evidence="1">
    <location>
        <begin position="6"/>
        <end position="24"/>
    </location>
</feature>
<dbReference type="KEGG" id="vbh:CMV30_13685"/>
<accession>A0A290QCJ5</accession>
<feature type="transmembrane region" description="Helical" evidence="1">
    <location>
        <begin position="69"/>
        <end position="89"/>
    </location>
</feature>
<keyword evidence="3" id="KW-1185">Reference proteome</keyword>
<evidence type="ECO:0000256" key="1">
    <source>
        <dbReference type="SAM" id="Phobius"/>
    </source>
</evidence>
<keyword evidence="1" id="KW-0472">Membrane</keyword>
<dbReference type="AlphaFoldDB" id="A0A290QCJ5"/>
<evidence type="ECO:0000313" key="3">
    <source>
        <dbReference type="Proteomes" id="UP000217265"/>
    </source>
</evidence>
<organism evidence="2 3">
    <name type="scientific">Nibricoccus aquaticus</name>
    <dbReference type="NCBI Taxonomy" id="2576891"/>
    <lineage>
        <taxon>Bacteria</taxon>
        <taxon>Pseudomonadati</taxon>
        <taxon>Verrucomicrobiota</taxon>
        <taxon>Opitutia</taxon>
        <taxon>Opitutales</taxon>
        <taxon>Opitutaceae</taxon>
        <taxon>Nibricoccus</taxon>
    </lineage>
</organism>
<proteinExistence type="predicted"/>
<dbReference type="Proteomes" id="UP000217265">
    <property type="component" value="Chromosome"/>
</dbReference>
<feature type="transmembrane region" description="Helical" evidence="1">
    <location>
        <begin position="110"/>
        <end position="128"/>
    </location>
</feature>
<dbReference type="RefSeq" id="WP_096056561.1">
    <property type="nucleotide sequence ID" value="NZ_CP023344.1"/>
</dbReference>
<gene>
    <name evidence="2" type="ORF">CMV30_13685</name>
</gene>
<reference evidence="2 3" key="1">
    <citation type="submission" date="2017-09" db="EMBL/GenBank/DDBJ databases">
        <title>Complete genome sequence of Verrucomicrobial strain HZ-65, isolated from freshwater.</title>
        <authorList>
            <person name="Choi A."/>
        </authorList>
    </citation>
    <scope>NUCLEOTIDE SEQUENCE [LARGE SCALE GENOMIC DNA]</scope>
    <source>
        <strain evidence="2 3">HZ-65</strain>
    </source>
</reference>
<name>A0A290QCJ5_9BACT</name>
<feature type="transmembrane region" description="Helical" evidence="1">
    <location>
        <begin position="45"/>
        <end position="63"/>
    </location>
</feature>
<dbReference type="EMBL" id="CP023344">
    <property type="protein sequence ID" value="ATC64930.1"/>
    <property type="molecule type" value="Genomic_DNA"/>
</dbReference>
<protein>
    <submittedName>
        <fullName evidence="2">Uncharacterized protein</fullName>
    </submittedName>
</protein>
<keyword evidence="1" id="KW-0812">Transmembrane</keyword>
<evidence type="ECO:0000313" key="2">
    <source>
        <dbReference type="EMBL" id="ATC64930.1"/>
    </source>
</evidence>
<keyword evidence="1" id="KW-1133">Transmembrane helix</keyword>
<sequence length="137" mass="14770">MKNAKFWSVNVVIGTGVLLSPLSAPILQSLNYRAAGKPKEYIKSVAWAAAMFAILVSCSFVPLDLPPVAQVAFGPVLGLVLVMIWFFAYGRNFPKKIAADVRQTATHRSAWSGIAIAIVVLALSYYAAKVIIETLST</sequence>